<keyword evidence="2" id="KW-0812">Transmembrane</keyword>
<dbReference type="Proteomes" id="UP000002258">
    <property type="component" value="Chromosome 5"/>
</dbReference>
<feature type="transmembrane region" description="Helical" evidence="2">
    <location>
        <begin position="7"/>
        <end position="38"/>
    </location>
</feature>
<proteinExistence type="predicted"/>
<dbReference type="eggNOG" id="ENOG502RQ2C">
    <property type="taxonomic scope" value="Eukaryota"/>
</dbReference>
<feature type="compositionally biased region" description="Low complexity" evidence="1">
    <location>
        <begin position="117"/>
        <end position="129"/>
    </location>
</feature>
<keyword evidence="4" id="KW-1185">Reference proteome</keyword>
<feature type="non-terminal residue" evidence="3">
    <location>
        <position position="388"/>
    </location>
</feature>
<feature type="region of interest" description="Disordered" evidence="1">
    <location>
        <begin position="113"/>
        <end position="132"/>
    </location>
</feature>
<dbReference type="KEGG" id="pic:PICST_32316"/>
<dbReference type="EMBL" id="CP000499">
    <property type="protein sequence ID" value="ABN67209.2"/>
    <property type="molecule type" value="Genomic_DNA"/>
</dbReference>
<evidence type="ECO:0000313" key="4">
    <source>
        <dbReference type="Proteomes" id="UP000002258"/>
    </source>
</evidence>
<gene>
    <name evidence="3" type="ORF">PICST_32316</name>
</gene>
<reference evidence="3 4" key="1">
    <citation type="journal article" date="2007" name="Nat. Biotechnol.">
        <title>Genome sequence of the lignocellulose-bioconverting and xylose-fermenting yeast Pichia stipitis.</title>
        <authorList>
            <person name="Jeffries T.W."/>
            <person name="Grigoriev I.V."/>
            <person name="Grimwood J."/>
            <person name="Laplaza J.M."/>
            <person name="Aerts A."/>
            <person name="Salamov A."/>
            <person name="Schmutz J."/>
            <person name="Lindquist E."/>
            <person name="Dehal P."/>
            <person name="Shapiro H."/>
            <person name="Jin Y.S."/>
            <person name="Passoth V."/>
            <person name="Richardson P.M."/>
        </authorList>
    </citation>
    <scope>NUCLEOTIDE SEQUENCE [LARGE SCALE GENOMIC DNA]</scope>
    <source>
        <strain evidence="4">ATCC 58785 / CBS 6054 / NBRC 10063 / NRRL Y-11545</strain>
    </source>
</reference>
<dbReference type="OMA" id="HCNTSEY"/>
<evidence type="ECO:0000313" key="3">
    <source>
        <dbReference type="EMBL" id="ABN67209.2"/>
    </source>
</evidence>
<dbReference type="AlphaFoldDB" id="A3LW15"/>
<accession>A3LW15</accession>
<dbReference type="HOGENOM" id="CLU_687185_0_0_1"/>
<evidence type="ECO:0000256" key="2">
    <source>
        <dbReference type="SAM" id="Phobius"/>
    </source>
</evidence>
<organism evidence="3 4">
    <name type="scientific">Scheffersomyces stipitis (strain ATCC 58785 / CBS 6054 / NBRC 10063 / NRRL Y-11545)</name>
    <name type="common">Yeast</name>
    <name type="synonym">Pichia stipitis</name>
    <dbReference type="NCBI Taxonomy" id="322104"/>
    <lineage>
        <taxon>Eukaryota</taxon>
        <taxon>Fungi</taxon>
        <taxon>Dikarya</taxon>
        <taxon>Ascomycota</taxon>
        <taxon>Saccharomycotina</taxon>
        <taxon>Pichiomycetes</taxon>
        <taxon>Debaryomycetaceae</taxon>
        <taxon>Scheffersomyces</taxon>
    </lineage>
</organism>
<keyword evidence="2" id="KW-0472">Membrane</keyword>
<dbReference type="GeneID" id="4839306"/>
<keyword evidence="2" id="KW-1133">Transmembrane helix</keyword>
<name>A3LW15_PICST</name>
<sequence length="388" mass="44035">MSISNTAVIGVFITIFGLMILLSVTLFATITCCCYAYVEENDKNTPGRLKFGLMSPLRTAPSRFGGIHANQVISGPVDLENQLHQVKSYNAPNNTRISPLSSQIVLNSFPISNANQNKSHSNHNTNTSKDNIQHCNTSEYESAVEKFDNMTEGLFDDLKQNPNLRRAHSETIARRMSFIHYKRDGSNNIQTVLARPSEKKQNYISDQYDSFSRTLMLQSLIQDSVNNDERAIKEVRDPFSHHLVSVGGIVVVVKPFQGREEYEFKYLQPGDLLRIVKFYVRQDSDQVSVKSLSMMKRENDNNISHEELINSNKDSVSGEVTLDGYKLHDEEIFVDKSDPNYGKIYCTGIILNTFLEYNSETSDLSLRVKKITSRTTSDYDLLKDFPLN</sequence>
<protein>
    <submittedName>
        <fullName evidence="3">Uncharacterized protein</fullName>
    </submittedName>
</protein>
<evidence type="ECO:0000256" key="1">
    <source>
        <dbReference type="SAM" id="MobiDB-lite"/>
    </source>
</evidence>
<dbReference type="InParanoid" id="A3LW15"/>
<dbReference type="STRING" id="322104.A3LW15"/>
<dbReference type="RefSeq" id="XP_001385238.2">
    <property type="nucleotide sequence ID" value="XM_001385201.1"/>
</dbReference>
<dbReference type="OrthoDB" id="4084460at2759"/>